<keyword evidence="4" id="KW-0238">DNA-binding</keyword>
<evidence type="ECO:0000256" key="1">
    <source>
        <dbReference type="ARBA" id="ARBA00010641"/>
    </source>
</evidence>
<accession>A0A6J6F0X3</accession>
<keyword evidence="2" id="KW-0805">Transcription regulation</keyword>
<dbReference type="SUPFAM" id="SSF88659">
    <property type="entry name" value="Sigma3 and sigma4 domains of RNA polymerase sigma factors"/>
    <property type="match status" value="1"/>
</dbReference>
<dbReference type="InterPro" id="IPR036388">
    <property type="entry name" value="WH-like_DNA-bd_sf"/>
</dbReference>
<evidence type="ECO:0000256" key="2">
    <source>
        <dbReference type="ARBA" id="ARBA00023015"/>
    </source>
</evidence>
<dbReference type="GO" id="GO:0016987">
    <property type="term" value="F:sigma factor activity"/>
    <property type="evidence" value="ECO:0007669"/>
    <property type="project" value="UniProtKB-KW"/>
</dbReference>
<dbReference type="PANTHER" id="PTHR43133">
    <property type="entry name" value="RNA POLYMERASE ECF-TYPE SIGMA FACTO"/>
    <property type="match status" value="1"/>
</dbReference>
<organism evidence="8">
    <name type="scientific">freshwater metagenome</name>
    <dbReference type="NCBI Taxonomy" id="449393"/>
    <lineage>
        <taxon>unclassified sequences</taxon>
        <taxon>metagenomes</taxon>
        <taxon>ecological metagenomes</taxon>
    </lineage>
</organism>
<dbReference type="AlphaFoldDB" id="A0A6J6F0X3"/>
<proteinExistence type="inferred from homology"/>
<dbReference type="InterPro" id="IPR013324">
    <property type="entry name" value="RNA_pol_sigma_r3/r4-like"/>
</dbReference>
<dbReference type="InterPro" id="IPR014284">
    <property type="entry name" value="RNA_pol_sigma-70_dom"/>
</dbReference>
<dbReference type="Gene3D" id="1.10.1740.10">
    <property type="match status" value="1"/>
</dbReference>
<feature type="domain" description="RNA polymerase sigma-70 region 2" evidence="6">
    <location>
        <begin position="34"/>
        <end position="94"/>
    </location>
</feature>
<evidence type="ECO:0000256" key="5">
    <source>
        <dbReference type="ARBA" id="ARBA00023163"/>
    </source>
</evidence>
<reference evidence="8" key="1">
    <citation type="submission" date="2020-05" db="EMBL/GenBank/DDBJ databases">
        <authorList>
            <person name="Chiriac C."/>
            <person name="Salcher M."/>
            <person name="Ghai R."/>
            <person name="Kavagutti S V."/>
        </authorList>
    </citation>
    <scope>NUCLEOTIDE SEQUENCE</scope>
</reference>
<dbReference type="Pfam" id="PF04542">
    <property type="entry name" value="Sigma70_r2"/>
    <property type="match status" value="1"/>
</dbReference>
<dbReference type="PANTHER" id="PTHR43133:SF50">
    <property type="entry name" value="ECF RNA POLYMERASE SIGMA FACTOR SIGM"/>
    <property type="match status" value="1"/>
</dbReference>
<evidence type="ECO:0000313" key="8">
    <source>
        <dbReference type="EMBL" id="CAB4581219.1"/>
    </source>
</evidence>
<evidence type="ECO:0000259" key="7">
    <source>
        <dbReference type="Pfam" id="PF08281"/>
    </source>
</evidence>
<sequence length="171" mass="19451">MGVNPLTDVSEPADSVDRVDTRFQRFYAQHFVSTVRLARLLTGAPDAAEDIAQDAFVKVYRYAETSQRPITNPAALLRTTTVNLCRTWHTGQRRATVRMARHGPDATSLTEWERELDASLRRLPHEQRAVIVLRYWLAMSEAEIADALDCRPGTVKSRHARALRTLRKELP</sequence>
<name>A0A6J6F0X3_9ZZZZ</name>
<dbReference type="InterPro" id="IPR007627">
    <property type="entry name" value="RNA_pol_sigma70_r2"/>
</dbReference>
<evidence type="ECO:0000256" key="4">
    <source>
        <dbReference type="ARBA" id="ARBA00023125"/>
    </source>
</evidence>
<dbReference type="CDD" id="cd06171">
    <property type="entry name" value="Sigma70_r4"/>
    <property type="match status" value="1"/>
</dbReference>
<dbReference type="Pfam" id="PF08281">
    <property type="entry name" value="Sigma70_r4_2"/>
    <property type="match status" value="1"/>
</dbReference>
<feature type="domain" description="RNA polymerase sigma factor 70 region 4 type 2" evidence="7">
    <location>
        <begin position="114"/>
        <end position="166"/>
    </location>
</feature>
<dbReference type="InterPro" id="IPR013325">
    <property type="entry name" value="RNA_pol_sigma_r2"/>
</dbReference>
<dbReference type="InterPro" id="IPR013249">
    <property type="entry name" value="RNA_pol_sigma70_r4_t2"/>
</dbReference>
<comment type="similarity">
    <text evidence="1">Belongs to the sigma-70 factor family. ECF subfamily.</text>
</comment>
<dbReference type="EMBL" id="CAEZSR010000155">
    <property type="protein sequence ID" value="CAB4581219.1"/>
    <property type="molecule type" value="Genomic_DNA"/>
</dbReference>
<keyword evidence="5" id="KW-0804">Transcription</keyword>
<gene>
    <name evidence="8" type="ORF">UFOPK1493_03098</name>
</gene>
<evidence type="ECO:0000259" key="6">
    <source>
        <dbReference type="Pfam" id="PF04542"/>
    </source>
</evidence>
<protein>
    <submittedName>
        <fullName evidence="8">Unannotated protein</fullName>
    </submittedName>
</protein>
<dbReference type="GO" id="GO:0003677">
    <property type="term" value="F:DNA binding"/>
    <property type="evidence" value="ECO:0007669"/>
    <property type="project" value="UniProtKB-KW"/>
</dbReference>
<dbReference type="InterPro" id="IPR039425">
    <property type="entry name" value="RNA_pol_sigma-70-like"/>
</dbReference>
<dbReference type="SUPFAM" id="SSF88946">
    <property type="entry name" value="Sigma2 domain of RNA polymerase sigma factors"/>
    <property type="match status" value="1"/>
</dbReference>
<dbReference type="GO" id="GO:0006352">
    <property type="term" value="P:DNA-templated transcription initiation"/>
    <property type="evidence" value="ECO:0007669"/>
    <property type="project" value="InterPro"/>
</dbReference>
<evidence type="ECO:0000256" key="3">
    <source>
        <dbReference type="ARBA" id="ARBA00023082"/>
    </source>
</evidence>
<keyword evidence="3" id="KW-0731">Sigma factor</keyword>
<dbReference type="NCBIfam" id="TIGR02937">
    <property type="entry name" value="sigma70-ECF"/>
    <property type="match status" value="1"/>
</dbReference>
<dbReference type="Gene3D" id="1.10.10.10">
    <property type="entry name" value="Winged helix-like DNA-binding domain superfamily/Winged helix DNA-binding domain"/>
    <property type="match status" value="1"/>
</dbReference>